<accession>A0A7S2AC76</accession>
<sequence>MVARRAAALLVASALAGTAQARGPHPDIDDCVGLVQLHSAKADEGTNSSQIPIYYPSSFFPPNIIPVPFALELPLKINIGAETTRPPRPQLRSAKFWQPKYDPDWQPGATTHHGQTAAPRVLPIWKCEEIKTSSGCTQTTPNGDTCGVWGGSHCLPGKNAKCSDVTDSSICNGGTHGMSCAWNSAKGCLPSR</sequence>
<proteinExistence type="predicted"/>
<feature type="signal peptide" evidence="1">
    <location>
        <begin position="1"/>
        <end position="21"/>
    </location>
</feature>
<protein>
    <recommendedName>
        <fullName evidence="3">Cellulase</fullName>
    </recommendedName>
</protein>
<evidence type="ECO:0000313" key="2">
    <source>
        <dbReference type="EMBL" id="CAD9364124.1"/>
    </source>
</evidence>
<organism evidence="2">
    <name type="scientific">Alexandrium andersonii</name>
    <dbReference type="NCBI Taxonomy" id="327968"/>
    <lineage>
        <taxon>Eukaryota</taxon>
        <taxon>Sar</taxon>
        <taxon>Alveolata</taxon>
        <taxon>Dinophyceae</taxon>
        <taxon>Gonyaulacales</taxon>
        <taxon>Pyrocystaceae</taxon>
        <taxon>Alexandrium</taxon>
    </lineage>
</organism>
<feature type="chain" id="PRO_5031242699" description="Cellulase" evidence="1">
    <location>
        <begin position="22"/>
        <end position="192"/>
    </location>
</feature>
<reference evidence="2" key="1">
    <citation type="submission" date="2021-01" db="EMBL/GenBank/DDBJ databases">
        <authorList>
            <person name="Corre E."/>
            <person name="Pelletier E."/>
            <person name="Niang G."/>
            <person name="Scheremetjew M."/>
            <person name="Finn R."/>
            <person name="Kale V."/>
            <person name="Holt S."/>
            <person name="Cochrane G."/>
            <person name="Meng A."/>
            <person name="Brown T."/>
            <person name="Cohen L."/>
        </authorList>
    </citation>
    <scope>NUCLEOTIDE SEQUENCE</scope>
    <source>
        <strain evidence="2">CCMP2222</strain>
    </source>
</reference>
<evidence type="ECO:0000256" key="1">
    <source>
        <dbReference type="SAM" id="SignalP"/>
    </source>
</evidence>
<dbReference type="AlphaFoldDB" id="A0A7S2AC76"/>
<keyword evidence="1" id="KW-0732">Signal</keyword>
<dbReference type="EMBL" id="HBGQ01001126">
    <property type="protein sequence ID" value="CAD9364124.1"/>
    <property type="molecule type" value="Transcribed_RNA"/>
</dbReference>
<gene>
    <name evidence="2" type="ORF">AAND1436_LOCUS582</name>
</gene>
<evidence type="ECO:0008006" key="3">
    <source>
        <dbReference type="Google" id="ProtNLM"/>
    </source>
</evidence>
<name>A0A7S2AC76_9DINO</name>